<dbReference type="Proteomes" id="UP000011912">
    <property type="component" value="Unassembled WGS sequence"/>
</dbReference>
<dbReference type="RefSeq" id="WP_009553815.1">
    <property type="nucleotide sequence ID" value="NZ_ANAG01000013.1"/>
</dbReference>
<dbReference type="SUPFAM" id="SSF116734">
    <property type="entry name" value="DNA methylase specificity domain"/>
    <property type="match status" value="2"/>
</dbReference>
<dbReference type="GO" id="GO:0003677">
    <property type="term" value="F:DNA binding"/>
    <property type="evidence" value="ECO:0007669"/>
    <property type="project" value="UniProtKB-KW"/>
</dbReference>
<reference evidence="5 6" key="1">
    <citation type="journal article" date="2013" name="Genome Announc.">
        <title>Genome Sequence of Lactobacillus saerimneri 30a (Formerly Lactobacillus sp. Strain 30a), a Reference Lactic Acid Bacterium Strain Producing Biogenic Amines.</title>
        <authorList>
            <person name="Romano A."/>
            <person name="Trip H."/>
            <person name="Campbell-Sills H."/>
            <person name="Bouchez O."/>
            <person name="Sherman D."/>
            <person name="Lolkema J.S."/>
            <person name="Lucas P.M."/>
        </authorList>
    </citation>
    <scope>NUCLEOTIDE SEQUENCE [LARGE SCALE GENOMIC DNA]</scope>
    <source>
        <strain evidence="5 6">30a</strain>
    </source>
</reference>
<comment type="caution">
    <text evidence="5">The sequence shown here is derived from an EMBL/GenBank/DDBJ whole genome shotgun (WGS) entry which is preliminary data.</text>
</comment>
<keyword evidence="6" id="KW-1185">Reference proteome</keyword>
<keyword evidence="3" id="KW-0238">DNA-binding</keyword>
<keyword evidence="2" id="KW-0680">Restriction system</keyword>
<feature type="domain" description="Type I restriction modification DNA specificity" evidence="4">
    <location>
        <begin position="20"/>
        <end position="180"/>
    </location>
</feature>
<dbReference type="AlphaFoldDB" id="M5J625"/>
<name>M5J625_9LACO</name>
<dbReference type="STRING" id="1227363.D271_04504"/>
<sequence>MDKKKNGIPKLRFPGFTGAWEQRKVSDIFTVTRGQVLATTKVSEVKTNEMCFPVYSSQTKNNGLMGYYNKYLFNTAITWTTDGANAGTVNYREGKFYSTNVNGVLLSDDGYANKAIAEILDRVAWRHVSRVGNPKLMNNVMSNIKISIPSSFEEQNAISEFLTKFDHLIALHQRKLDHLKEQKKGLLQKMFPKKGEVVPEVRFPGFTNAWEQRKLESMAQYKNGKGHEGEQSDSGEFELVNLNSISIDGGFKHSGKFVNESNDEMLLKNDLVMILSDVGHGDLLGRVALIPDNNKFILNQRVALIRPNNTANPEFLFFYINKHQKYFKSQGAGMSQLNISKASVENFSNFVPKMDEQRKIALFLIKLDSLIALHQRKLDHLKLLKKGLLQQMFV</sequence>
<dbReference type="InterPro" id="IPR044946">
    <property type="entry name" value="Restrct_endonuc_typeI_TRD_sf"/>
</dbReference>
<dbReference type="InterPro" id="IPR000055">
    <property type="entry name" value="Restrct_endonuc_typeI_TRD"/>
</dbReference>
<dbReference type="PANTHER" id="PTHR30408">
    <property type="entry name" value="TYPE-1 RESTRICTION ENZYME ECOKI SPECIFICITY PROTEIN"/>
    <property type="match status" value="1"/>
</dbReference>
<evidence type="ECO:0000313" key="6">
    <source>
        <dbReference type="Proteomes" id="UP000011912"/>
    </source>
</evidence>
<dbReference type="PATRIC" id="fig|1227363.6.peg.883"/>
<evidence type="ECO:0000256" key="1">
    <source>
        <dbReference type="ARBA" id="ARBA00010923"/>
    </source>
</evidence>
<dbReference type="GO" id="GO:0009307">
    <property type="term" value="P:DNA restriction-modification system"/>
    <property type="evidence" value="ECO:0007669"/>
    <property type="project" value="UniProtKB-KW"/>
</dbReference>
<protein>
    <submittedName>
        <fullName evidence="5">Type I R/M system specificity subunit</fullName>
    </submittedName>
</protein>
<feature type="domain" description="Type I restriction modification DNA specificity" evidence="4">
    <location>
        <begin position="210"/>
        <end position="382"/>
    </location>
</feature>
<dbReference type="CDD" id="cd17255">
    <property type="entry name" value="RMtype1_S_Fco49512ORF2615P-TRD2-CR2_like"/>
    <property type="match status" value="1"/>
</dbReference>
<evidence type="ECO:0000256" key="3">
    <source>
        <dbReference type="ARBA" id="ARBA00023125"/>
    </source>
</evidence>
<proteinExistence type="inferred from homology"/>
<evidence type="ECO:0000313" key="5">
    <source>
        <dbReference type="EMBL" id="EKW99030.1"/>
    </source>
</evidence>
<gene>
    <name evidence="5" type="ORF">D271_04504</name>
</gene>
<evidence type="ECO:0000259" key="4">
    <source>
        <dbReference type="Pfam" id="PF01420"/>
    </source>
</evidence>
<dbReference type="REBASE" id="62131">
    <property type="entry name" value="S1.Lsa30AORF4499P"/>
</dbReference>
<dbReference type="PANTHER" id="PTHR30408:SF12">
    <property type="entry name" value="TYPE I RESTRICTION ENZYME MJAVIII SPECIFICITY SUBUNIT"/>
    <property type="match status" value="1"/>
</dbReference>
<accession>M5J625</accession>
<dbReference type="InterPro" id="IPR052021">
    <property type="entry name" value="Type-I_RS_S_subunit"/>
</dbReference>
<dbReference type="Gene3D" id="3.90.220.20">
    <property type="entry name" value="DNA methylase specificity domains"/>
    <property type="match status" value="2"/>
</dbReference>
<comment type="similarity">
    <text evidence="1">Belongs to the type-I restriction system S methylase family.</text>
</comment>
<evidence type="ECO:0000256" key="2">
    <source>
        <dbReference type="ARBA" id="ARBA00022747"/>
    </source>
</evidence>
<organism evidence="5 6">
    <name type="scientific">Ligilactobacillus saerimneri 30a</name>
    <dbReference type="NCBI Taxonomy" id="1227363"/>
    <lineage>
        <taxon>Bacteria</taxon>
        <taxon>Bacillati</taxon>
        <taxon>Bacillota</taxon>
        <taxon>Bacilli</taxon>
        <taxon>Lactobacillales</taxon>
        <taxon>Lactobacillaceae</taxon>
        <taxon>Ligilactobacillus</taxon>
    </lineage>
</organism>
<dbReference type="EMBL" id="ANAG01000013">
    <property type="protein sequence ID" value="EKW99030.1"/>
    <property type="molecule type" value="Genomic_DNA"/>
</dbReference>
<dbReference type="Pfam" id="PF01420">
    <property type="entry name" value="Methylase_S"/>
    <property type="match status" value="2"/>
</dbReference>